<evidence type="ECO:0000256" key="4">
    <source>
        <dbReference type="ARBA" id="ARBA00022989"/>
    </source>
</evidence>
<reference evidence="14" key="1">
    <citation type="submission" date="2025-08" db="UniProtKB">
        <authorList>
            <consortium name="RefSeq"/>
        </authorList>
    </citation>
    <scope>IDENTIFICATION</scope>
    <source>
        <tissue evidence="14">Muscle</tissue>
    </source>
</reference>
<keyword evidence="3 10" id="KW-0812">Transmembrane</keyword>
<protein>
    <submittedName>
        <fullName evidence="14">G-protein coupled receptor moody-like</fullName>
    </submittedName>
</protein>
<evidence type="ECO:0000256" key="9">
    <source>
        <dbReference type="ARBA" id="ARBA00023305"/>
    </source>
</evidence>
<keyword evidence="9" id="KW-0716">Sensory transduction</keyword>
<feature type="transmembrane region" description="Helical" evidence="11">
    <location>
        <begin position="203"/>
        <end position="222"/>
    </location>
</feature>
<evidence type="ECO:0000313" key="14">
    <source>
        <dbReference type="RefSeq" id="XP_022258762.1"/>
    </source>
</evidence>
<dbReference type="InterPro" id="IPR050125">
    <property type="entry name" value="GPCR_opsins"/>
</dbReference>
<evidence type="ECO:0000256" key="1">
    <source>
        <dbReference type="ARBA" id="ARBA00004141"/>
    </source>
</evidence>
<dbReference type="PRINTS" id="PR00237">
    <property type="entry name" value="GPCRRHODOPSN"/>
</dbReference>
<feature type="domain" description="G-protein coupled receptors family 1 profile" evidence="12">
    <location>
        <begin position="1"/>
        <end position="251"/>
    </location>
</feature>
<keyword evidence="7 10" id="KW-0675">Receptor</keyword>
<proteinExistence type="inferred from homology"/>
<sequence>MTTKKLRTPSDMLIFFMSLNDFLFVVCVMPLYVDPILYGRWRFDSGKVGPVCLFNAYGGTFFQMTNLFILGVISFNRYITVVHPKNSQKLLTMTTMLISIIICYLVPVLTFIPSFAGFAKFEFNFQIKRCNWNRLESDVVINIFFFVGFFIPLILMLFSYAKIFIVVHRSRSRVQHVHSLTGIRRSRVSDGDSRELKLTKMMATIFIAYLITYLPCTILVIGHLEFIVPRSLVLSSYIMLWSGSWINPVIYGLMNQRYRKAYISMLDCGYLKKNSNQSHPST</sequence>
<organism evidence="13 14">
    <name type="scientific">Limulus polyphemus</name>
    <name type="common">Atlantic horseshoe crab</name>
    <dbReference type="NCBI Taxonomy" id="6850"/>
    <lineage>
        <taxon>Eukaryota</taxon>
        <taxon>Metazoa</taxon>
        <taxon>Ecdysozoa</taxon>
        <taxon>Arthropoda</taxon>
        <taxon>Chelicerata</taxon>
        <taxon>Merostomata</taxon>
        <taxon>Xiphosura</taxon>
        <taxon>Limulidae</taxon>
        <taxon>Limulus</taxon>
    </lineage>
</organism>
<feature type="transmembrane region" description="Helical" evidence="11">
    <location>
        <begin position="234"/>
        <end position="254"/>
    </location>
</feature>
<dbReference type="Proteomes" id="UP000694941">
    <property type="component" value="Unplaced"/>
</dbReference>
<evidence type="ECO:0000313" key="13">
    <source>
        <dbReference type="Proteomes" id="UP000694941"/>
    </source>
</evidence>
<dbReference type="Pfam" id="PF00001">
    <property type="entry name" value="7tm_1"/>
    <property type="match status" value="1"/>
</dbReference>
<dbReference type="GeneID" id="111089856"/>
<name>A0ABM1TSA6_LIMPO</name>
<feature type="transmembrane region" description="Helical" evidence="11">
    <location>
        <begin position="139"/>
        <end position="161"/>
    </location>
</feature>
<keyword evidence="8 10" id="KW-0807">Transducer</keyword>
<dbReference type="CDD" id="cd00637">
    <property type="entry name" value="7tm_classA_rhodopsin-like"/>
    <property type="match status" value="1"/>
</dbReference>
<gene>
    <name evidence="14" type="primary">LOC111089856</name>
</gene>
<evidence type="ECO:0000259" key="12">
    <source>
        <dbReference type="PROSITE" id="PS50262"/>
    </source>
</evidence>
<feature type="transmembrane region" description="Helical" evidence="11">
    <location>
        <begin position="12"/>
        <end position="33"/>
    </location>
</feature>
<dbReference type="PROSITE" id="PS50262">
    <property type="entry name" value="G_PROTEIN_RECEP_F1_2"/>
    <property type="match status" value="1"/>
</dbReference>
<evidence type="ECO:0000256" key="2">
    <source>
        <dbReference type="ARBA" id="ARBA00010663"/>
    </source>
</evidence>
<evidence type="ECO:0000256" key="5">
    <source>
        <dbReference type="ARBA" id="ARBA00023040"/>
    </source>
</evidence>
<dbReference type="Gene3D" id="1.20.1070.10">
    <property type="entry name" value="Rhodopsin 7-helix transmembrane proteins"/>
    <property type="match status" value="1"/>
</dbReference>
<evidence type="ECO:0000256" key="3">
    <source>
        <dbReference type="ARBA" id="ARBA00022692"/>
    </source>
</evidence>
<dbReference type="PROSITE" id="PS00237">
    <property type="entry name" value="G_PROTEIN_RECEP_F1_1"/>
    <property type="match status" value="1"/>
</dbReference>
<accession>A0ABM1TSA6</accession>
<keyword evidence="4 11" id="KW-1133">Transmembrane helix</keyword>
<evidence type="ECO:0000256" key="10">
    <source>
        <dbReference type="RuleBase" id="RU000688"/>
    </source>
</evidence>
<comment type="similarity">
    <text evidence="2 10">Belongs to the G-protein coupled receptor 1 family.</text>
</comment>
<dbReference type="InterPro" id="IPR017452">
    <property type="entry name" value="GPCR_Rhodpsn_7TM"/>
</dbReference>
<evidence type="ECO:0000256" key="11">
    <source>
        <dbReference type="SAM" id="Phobius"/>
    </source>
</evidence>
<evidence type="ECO:0000256" key="6">
    <source>
        <dbReference type="ARBA" id="ARBA00023136"/>
    </source>
</evidence>
<dbReference type="PANTHER" id="PTHR24240">
    <property type="entry name" value="OPSIN"/>
    <property type="match status" value="1"/>
</dbReference>
<keyword evidence="13" id="KW-1185">Reference proteome</keyword>
<keyword evidence="5 10" id="KW-0297">G-protein coupled receptor</keyword>
<feature type="transmembrane region" description="Helical" evidence="11">
    <location>
        <begin position="53"/>
        <end position="75"/>
    </location>
</feature>
<comment type="subcellular location">
    <subcellularLocation>
        <location evidence="1">Membrane</location>
        <topology evidence="1">Multi-pass membrane protein</topology>
    </subcellularLocation>
</comment>
<dbReference type="RefSeq" id="XP_022258762.1">
    <property type="nucleotide sequence ID" value="XM_022403054.1"/>
</dbReference>
<keyword evidence="9" id="KW-0844">Vision</keyword>
<feature type="transmembrane region" description="Helical" evidence="11">
    <location>
        <begin position="96"/>
        <end position="119"/>
    </location>
</feature>
<keyword evidence="6 11" id="KW-0472">Membrane</keyword>
<evidence type="ECO:0000256" key="8">
    <source>
        <dbReference type="ARBA" id="ARBA00023224"/>
    </source>
</evidence>
<dbReference type="InterPro" id="IPR000276">
    <property type="entry name" value="GPCR_Rhodpsn"/>
</dbReference>
<dbReference type="SUPFAM" id="SSF81321">
    <property type="entry name" value="Family A G protein-coupled receptor-like"/>
    <property type="match status" value="1"/>
</dbReference>
<evidence type="ECO:0000256" key="7">
    <source>
        <dbReference type="ARBA" id="ARBA00023170"/>
    </source>
</evidence>